<protein>
    <recommendedName>
        <fullName evidence="9">3-methylmercaptopropionyl-CoA dehydrogenase</fullName>
        <ecNumber evidence="8">1.3.99.41</ecNumber>
    </recommendedName>
</protein>
<evidence type="ECO:0000259" key="11">
    <source>
        <dbReference type="Pfam" id="PF00441"/>
    </source>
</evidence>
<evidence type="ECO:0000256" key="2">
    <source>
        <dbReference type="ARBA" id="ARBA00009347"/>
    </source>
</evidence>
<dbReference type="InterPro" id="IPR025878">
    <property type="entry name" value="Acyl-CoA_dh-like_C_dom"/>
</dbReference>
<dbReference type="OrthoDB" id="9764895at2"/>
<dbReference type="Proteomes" id="UP000242317">
    <property type="component" value="Unassembled WGS sequence"/>
</dbReference>
<evidence type="ECO:0000259" key="14">
    <source>
        <dbReference type="Pfam" id="PF12806"/>
    </source>
</evidence>
<dbReference type="InterPro" id="IPR013786">
    <property type="entry name" value="AcylCoA_DH/ox_N"/>
</dbReference>
<gene>
    <name evidence="15" type="ORF">SAMN05421749_102443</name>
</gene>
<dbReference type="RefSeq" id="WP_092617150.1">
    <property type="nucleotide sequence ID" value="NZ_FMYK01000002.1"/>
</dbReference>
<feature type="domain" description="Acyl-CoA dehydrogenase/oxidase N-terminal" evidence="13">
    <location>
        <begin position="39"/>
        <end position="157"/>
    </location>
</feature>
<evidence type="ECO:0000259" key="13">
    <source>
        <dbReference type="Pfam" id="PF02771"/>
    </source>
</evidence>
<dbReference type="InterPro" id="IPR052166">
    <property type="entry name" value="Diverse_Acyl-CoA_DH"/>
</dbReference>
<comment type="cofactor">
    <cofactor evidence="1 10">
        <name>FAD</name>
        <dbReference type="ChEBI" id="CHEBI:57692"/>
    </cofactor>
</comment>
<dbReference type="AlphaFoldDB" id="A0A1G6HSM4"/>
<dbReference type="InterPro" id="IPR006091">
    <property type="entry name" value="Acyl-CoA_Oxase/DH_mid-dom"/>
</dbReference>
<name>A0A1G6HSM4_9GAMM</name>
<evidence type="ECO:0000256" key="6">
    <source>
        <dbReference type="ARBA" id="ARBA00051388"/>
    </source>
</evidence>
<evidence type="ECO:0000256" key="7">
    <source>
        <dbReference type="ARBA" id="ARBA00058683"/>
    </source>
</evidence>
<comment type="function">
    <text evidence="7">Involved in the assimilation of dimethylsulphoniopropionate (DMSP), an important compound in the fixation of carbon in marine phytoplankton, by mediating the conversion of 3-(methylthio)propanoyl-CoA (MMPA-CoA) to 3-(methylthio)acryloyl-CoA (MTA-CoA).</text>
</comment>
<dbReference type="InterPro" id="IPR009100">
    <property type="entry name" value="AcylCoA_DH/oxidase_NM_dom_sf"/>
</dbReference>
<evidence type="ECO:0000259" key="12">
    <source>
        <dbReference type="Pfam" id="PF02770"/>
    </source>
</evidence>
<dbReference type="GO" id="GO:0016627">
    <property type="term" value="F:oxidoreductase activity, acting on the CH-CH group of donors"/>
    <property type="evidence" value="ECO:0007669"/>
    <property type="project" value="InterPro"/>
</dbReference>
<keyword evidence="4 10" id="KW-0274">FAD</keyword>
<dbReference type="Pfam" id="PF00441">
    <property type="entry name" value="Acyl-CoA_dh_1"/>
    <property type="match status" value="1"/>
</dbReference>
<dbReference type="PANTHER" id="PTHR42803">
    <property type="entry name" value="ACYL-COA DEHYDROGENASE"/>
    <property type="match status" value="1"/>
</dbReference>
<keyword evidence="3 10" id="KW-0285">Flavoprotein</keyword>
<evidence type="ECO:0000256" key="5">
    <source>
        <dbReference type="ARBA" id="ARBA00023002"/>
    </source>
</evidence>
<feature type="domain" description="Acyl-CoA oxidase/dehydrogenase middle" evidence="12">
    <location>
        <begin position="163"/>
        <end position="272"/>
    </location>
</feature>
<dbReference type="EMBL" id="FMYK01000002">
    <property type="protein sequence ID" value="SDB96496.1"/>
    <property type="molecule type" value="Genomic_DNA"/>
</dbReference>
<dbReference type="InterPro" id="IPR046373">
    <property type="entry name" value="Acyl-CoA_Oxase/DH_mid-dom_sf"/>
</dbReference>
<dbReference type="Gene3D" id="1.20.140.10">
    <property type="entry name" value="Butyryl-CoA Dehydrogenase, subunit A, domain 3"/>
    <property type="match status" value="1"/>
</dbReference>
<dbReference type="GO" id="GO:0050660">
    <property type="term" value="F:flavin adenine dinucleotide binding"/>
    <property type="evidence" value="ECO:0007669"/>
    <property type="project" value="InterPro"/>
</dbReference>
<feature type="domain" description="Acetyl-CoA dehydrogenase-like C-terminal" evidence="14">
    <location>
        <begin position="472"/>
        <end position="595"/>
    </location>
</feature>
<evidence type="ECO:0000256" key="8">
    <source>
        <dbReference type="ARBA" id="ARBA00066694"/>
    </source>
</evidence>
<dbReference type="FunFam" id="2.40.110.10:FF:000031">
    <property type="entry name" value="Acyl-CoA dehydrogenase, putative"/>
    <property type="match status" value="1"/>
</dbReference>
<evidence type="ECO:0000313" key="16">
    <source>
        <dbReference type="Proteomes" id="UP000242317"/>
    </source>
</evidence>
<evidence type="ECO:0000256" key="9">
    <source>
        <dbReference type="ARBA" id="ARBA00069043"/>
    </source>
</evidence>
<dbReference type="Gene3D" id="1.10.540.10">
    <property type="entry name" value="Acyl-CoA dehydrogenase/oxidase, N-terminal domain"/>
    <property type="match status" value="1"/>
</dbReference>
<dbReference type="SUPFAM" id="SSF47203">
    <property type="entry name" value="Acyl-CoA dehydrogenase C-terminal domain-like"/>
    <property type="match status" value="1"/>
</dbReference>
<evidence type="ECO:0000256" key="10">
    <source>
        <dbReference type="RuleBase" id="RU362125"/>
    </source>
</evidence>
<keyword evidence="5 10" id="KW-0560">Oxidoreductase</keyword>
<dbReference type="Pfam" id="PF12806">
    <property type="entry name" value="Acyl-CoA_dh_C"/>
    <property type="match status" value="1"/>
</dbReference>
<comment type="catalytic activity">
    <reaction evidence="6">
        <text>3-(methylsulfanyl)propanoyl-CoA + oxidized [electron-transfer flavoprotein] + H(+) = 3-(methylsulfanyl)acryloyl-CoA + reduced [electron-transfer flavoprotein]</text>
        <dbReference type="Rhea" id="RHEA:52612"/>
        <dbReference type="Rhea" id="RHEA-COMP:10685"/>
        <dbReference type="Rhea" id="RHEA-COMP:10686"/>
        <dbReference type="ChEBI" id="CHEBI:15378"/>
        <dbReference type="ChEBI" id="CHEBI:57692"/>
        <dbReference type="ChEBI" id="CHEBI:58307"/>
        <dbReference type="ChEBI" id="CHEBI:82815"/>
        <dbReference type="ChEBI" id="CHEBI:84994"/>
        <dbReference type="EC" id="1.3.99.41"/>
    </reaction>
    <physiologicalReaction direction="left-to-right" evidence="6">
        <dbReference type="Rhea" id="RHEA:52613"/>
    </physiologicalReaction>
</comment>
<comment type="similarity">
    <text evidence="2 10">Belongs to the acyl-CoA dehydrogenase family.</text>
</comment>
<dbReference type="InterPro" id="IPR036250">
    <property type="entry name" value="AcylCo_DH-like_C"/>
</dbReference>
<dbReference type="InterPro" id="IPR009075">
    <property type="entry name" value="AcylCo_DH/oxidase_C"/>
</dbReference>
<reference evidence="16" key="1">
    <citation type="submission" date="2016-09" db="EMBL/GenBank/DDBJ databases">
        <authorList>
            <person name="Varghese N."/>
            <person name="Submissions S."/>
        </authorList>
    </citation>
    <scope>NUCLEOTIDE SEQUENCE [LARGE SCALE GENOMIC DNA]</scope>
    <source>
        <strain evidence="16">ANC 3699</strain>
    </source>
</reference>
<accession>A0A1G6HSM4</accession>
<organism evidence="15 16">
    <name type="scientific">Acinetobacter marinus</name>
    <dbReference type="NCBI Taxonomy" id="281375"/>
    <lineage>
        <taxon>Bacteria</taxon>
        <taxon>Pseudomonadati</taxon>
        <taxon>Pseudomonadota</taxon>
        <taxon>Gammaproteobacteria</taxon>
        <taxon>Moraxellales</taxon>
        <taxon>Moraxellaceae</taxon>
        <taxon>Acinetobacter</taxon>
    </lineage>
</organism>
<dbReference type="InterPro" id="IPR037069">
    <property type="entry name" value="AcylCoA_DH/ox_N_sf"/>
</dbReference>
<dbReference type="EC" id="1.3.99.41" evidence="8"/>
<dbReference type="Gene3D" id="2.40.110.10">
    <property type="entry name" value="Butyryl-CoA Dehydrogenase, subunit A, domain 2"/>
    <property type="match status" value="1"/>
</dbReference>
<keyword evidence="16" id="KW-1185">Reference proteome</keyword>
<dbReference type="PANTHER" id="PTHR42803:SF1">
    <property type="entry name" value="BROAD-SPECIFICITY LINEAR ACYL-COA DEHYDROGENASE FADE5"/>
    <property type="match status" value="1"/>
</dbReference>
<dbReference type="Pfam" id="PF02770">
    <property type="entry name" value="Acyl-CoA_dh_M"/>
    <property type="match status" value="1"/>
</dbReference>
<evidence type="ECO:0000256" key="1">
    <source>
        <dbReference type="ARBA" id="ARBA00001974"/>
    </source>
</evidence>
<dbReference type="Pfam" id="PF02771">
    <property type="entry name" value="Acyl-CoA_dh_N"/>
    <property type="match status" value="1"/>
</dbReference>
<evidence type="ECO:0000256" key="3">
    <source>
        <dbReference type="ARBA" id="ARBA00022630"/>
    </source>
</evidence>
<proteinExistence type="inferred from homology"/>
<evidence type="ECO:0000256" key="4">
    <source>
        <dbReference type="ARBA" id="ARBA00022827"/>
    </source>
</evidence>
<feature type="domain" description="Acyl-CoA dehydrogenase/oxidase C-terminal" evidence="11">
    <location>
        <begin position="282"/>
        <end position="453"/>
    </location>
</feature>
<sequence>MPIYKAPLRDVRFLMNEVFDFSSHYKTLSNGELADPDTVDMILEGAADFCENVLAPLNQSGDDEGCTFDNGEVKTPKGFKAAYDQFIQGGWQGLSYPEEFGGQNLPQSLNLIKAEMMGTANWSFQMYPGLSIGCMNTILQFGTEEQKQTYMPHLVAGTWSGTMCLTEPQCGTDLGQVKTKAEPQADGTYAISGTKIFISAGEHDLTENIIHIVLARLPDAPEGTRGISLFIVPKFMPTADGGVGERNPVTCGSIEHKMGIKASATAVLNFDNAVGYLIGEPNKGLHAMFTFMNTARIGTAIQGICHAELAFQGALPYAKDRMSMRALSGKKDPDRVADAIIHHADVRRMLLTQKAIAEGGRSMIYYASQLADQMADALTTGDNQKFEEYDDRLGFYTPILKGFLTELGMEAANHGMQVFGGHGYIKEWGMEQIARDARISTLYEGTTGVQALDLLGRKVLLSSKGKVVRDYTAEIMKFCGRHARNKYLRRFIWDLTKICAQWNTLTLRIMLAARKDRDIVSSASVDYLMFSGYAMMAYFWAQQAAVASEKIEKGDGKEEIDFYKAKIKVADFYFDRLLPRSEGHAEAMVKPSRGMTGLAAEHFSFDY</sequence>
<dbReference type="SUPFAM" id="SSF56645">
    <property type="entry name" value="Acyl-CoA dehydrogenase NM domain-like"/>
    <property type="match status" value="1"/>
</dbReference>
<evidence type="ECO:0000313" key="15">
    <source>
        <dbReference type="EMBL" id="SDB96496.1"/>
    </source>
</evidence>